<proteinExistence type="predicted"/>
<evidence type="ECO:0000313" key="2">
    <source>
        <dbReference type="Proteomes" id="UP000226525"/>
    </source>
</evidence>
<accession>A0A2D6YLI6</accession>
<sequence>MQRTAVNFEASILLRKDGDHFGFNSAYEESFQARKKRYADAKRDEKTLGLISGPWRNGLMTKMLETQRLTV</sequence>
<evidence type="ECO:0000313" key="1">
    <source>
        <dbReference type="EMBL" id="MAH64020.1"/>
    </source>
</evidence>
<protein>
    <submittedName>
        <fullName evidence="1">Uncharacterized protein</fullName>
    </submittedName>
</protein>
<reference evidence="2" key="1">
    <citation type="submission" date="2017-09" db="EMBL/GenBank/DDBJ databases">
        <title>The Reconstruction of 2,631 Draft Metagenome-Assembled Genomes from the Global Oceans.</title>
        <authorList>
            <person name="Tully B.J."/>
            <person name="Graham E.D."/>
            <person name="Heidelberg J.F."/>
        </authorList>
    </citation>
    <scope>NUCLEOTIDE SEQUENCE [LARGE SCALE GENOMIC DNA]</scope>
</reference>
<dbReference type="Proteomes" id="UP000226525">
    <property type="component" value="Unassembled WGS sequence"/>
</dbReference>
<dbReference type="EMBL" id="NZEX01000128">
    <property type="protein sequence ID" value="MAH64020.1"/>
    <property type="molecule type" value="Genomic_DNA"/>
</dbReference>
<organism evidence="1 2">
    <name type="scientific">SAR324 cluster bacterium</name>
    <dbReference type="NCBI Taxonomy" id="2024889"/>
    <lineage>
        <taxon>Bacteria</taxon>
        <taxon>Deltaproteobacteria</taxon>
        <taxon>SAR324 cluster</taxon>
    </lineage>
</organism>
<name>A0A2D6YLI6_9DELT</name>
<dbReference type="AlphaFoldDB" id="A0A2D6YLI6"/>
<comment type="caution">
    <text evidence="1">The sequence shown here is derived from an EMBL/GenBank/DDBJ whole genome shotgun (WGS) entry which is preliminary data.</text>
</comment>
<gene>
    <name evidence="1" type="ORF">CMN54_11365</name>
</gene>